<keyword evidence="4" id="KW-0378">Hydrolase</keyword>
<evidence type="ECO:0000256" key="1">
    <source>
        <dbReference type="ARBA" id="ARBA00022553"/>
    </source>
</evidence>
<feature type="modified residue" description="4-aspartylphosphate" evidence="2">
    <location>
        <position position="54"/>
    </location>
</feature>
<reference evidence="4 5" key="1">
    <citation type="submission" date="2013-09" db="EMBL/GenBank/DDBJ databases">
        <title>High correlation between genotypes and phenotypes of environmental bacteria Comamonas testosteroni strains.</title>
        <authorList>
            <person name="Liu L."/>
            <person name="Zhu W."/>
            <person name="Xia X."/>
            <person name="Xu B."/>
            <person name="Luo M."/>
            <person name="Wang G."/>
        </authorList>
    </citation>
    <scope>NUCLEOTIDE SEQUENCE [LARGE SCALE GENOMIC DNA]</scope>
    <source>
        <strain evidence="4 5">JL40</strain>
    </source>
</reference>
<dbReference type="PANTHER" id="PTHR44591">
    <property type="entry name" value="STRESS RESPONSE REGULATOR PROTEIN 1"/>
    <property type="match status" value="1"/>
</dbReference>
<dbReference type="InterPro" id="IPR001789">
    <property type="entry name" value="Sig_transdc_resp-reg_receiver"/>
</dbReference>
<organism evidence="4 5">
    <name type="scientific">Comamonas testosteroni</name>
    <name type="common">Pseudomonas testosteroni</name>
    <dbReference type="NCBI Taxonomy" id="285"/>
    <lineage>
        <taxon>Bacteria</taxon>
        <taxon>Pseudomonadati</taxon>
        <taxon>Pseudomonadota</taxon>
        <taxon>Betaproteobacteria</taxon>
        <taxon>Burkholderiales</taxon>
        <taxon>Comamonadaceae</taxon>
        <taxon>Comamonas</taxon>
    </lineage>
</organism>
<dbReference type="EMBL" id="AWOR01000001">
    <property type="protein sequence ID" value="KGH32317.1"/>
    <property type="molecule type" value="Genomic_DNA"/>
</dbReference>
<accession>A0A096HTL9</accession>
<evidence type="ECO:0000313" key="5">
    <source>
        <dbReference type="Proteomes" id="UP000029553"/>
    </source>
</evidence>
<dbReference type="Pfam" id="PF00072">
    <property type="entry name" value="Response_reg"/>
    <property type="match status" value="2"/>
</dbReference>
<dbReference type="GO" id="GO:0000160">
    <property type="term" value="P:phosphorelay signal transduction system"/>
    <property type="evidence" value="ECO:0007669"/>
    <property type="project" value="InterPro"/>
</dbReference>
<dbReference type="GO" id="GO:0016787">
    <property type="term" value="F:hydrolase activity"/>
    <property type="evidence" value="ECO:0007669"/>
    <property type="project" value="UniProtKB-KW"/>
</dbReference>
<dbReference type="CDD" id="cd17569">
    <property type="entry name" value="REC_HupR-like"/>
    <property type="match status" value="1"/>
</dbReference>
<gene>
    <name evidence="4" type="ORF">P353_03440</name>
</gene>
<evidence type="ECO:0000259" key="3">
    <source>
        <dbReference type="PROSITE" id="PS50110"/>
    </source>
</evidence>
<name>A0A096HTL9_COMTE</name>
<sequence length="313" mass="34699">MDMRPCILFVDDEERVVNQLRIIFRQDYEVHTATSGAAALQILQSTQIDVVVSDQRMPGMTGIEFLAQVRRLQPQAMRLLLTGYSDLAAIVGSVNEGEVFRFINKPWDHAEIQAIIASAVKAGSAARVAAVPTDQAVQDFMAQDSQRPQVLIIDDQHSDLNAMAQLLGEDHACLTAESVKDAIDLLSRHDVGVIVTEARVGNTDVGHFLHLLKRHYPLINTVMLTRASDADLVIRLINTSQIFRFATKPLRKSVLQLAVSAAMKEHGRFRISPELAHRHQVAEDKEASSDSVLLGSIVQSLKSLRKRVTGLWK</sequence>
<dbReference type="PANTHER" id="PTHR44591:SF19">
    <property type="entry name" value="TWO-COMPONENT RESPONSE REGULATOR-RELATED"/>
    <property type="match status" value="1"/>
</dbReference>
<proteinExistence type="predicted"/>
<protein>
    <submittedName>
        <fullName evidence="4">Phosphohydrolase</fullName>
    </submittedName>
</protein>
<dbReference type="RefSeq" id="WP_034365148.1">
    <property type="nucleotide sequence ID" value="NZ_AWOR01000001.1"/>
</dbReference>
<dbReference type="SUPFAM" id="SSF52172">
    <property type="entry name" value="CheY-like"/>
    <property type="match status" value="2"/>
</dbReference>
<dbReference type="SMART" id="SM00448">
    <property type="entry name" value="REC"/>
    <property type="match status" value="2"/>
</dbReference>
<comment type="caution">
    <text evidence="4">The sequence shown here is derived from an EMBL/GenBank/DDBJ whole genome shotgun (WGS) entry which is preliminary data.</text>
</comment>
<dbReference type="AlphaFoldDB" id="A0A096HTL9"/>
<dbReference type="InterPro" id="IPR011006">
    <property type="entry name" value="CheY-like_superfamily"/>
</dbReference>
<evidence type="ECO:0000256" key="2">
    <source>
        <dbReference type="PROSITE-ProRule" id="PRU00169"/>
    </source>
</evidence>
<dbReference type="Gene3D" id="3.40.50.2300">
    <property type="match status" value="2"/>
</dbReference>
<feature type="domain" description="Response regulatory" evidence="3">
    <location>
        <begin position="6"/>
        <end position="120"/>
    </location>
</feature>
<dbReference type="PROSITE" id="PS50110">
    <property type="entry name" value="RESPONSE_REGULATORY"/>
    <property type="match status" value="2"/>
</dbReference>
<dbReference type="InterPro" id="IPR050595">
    <property type="entry name" value="Bact_response_regulator"/>
</dbReference>
<comment type="caution">
    <text evidence="2">Lacks conserved residue(s) required for the propagation of feature annotation.</text>
</comment>
<feature type="domain" description="Response regulatory" evidence="3">
    <location>
        <begin position="149"/>
        <end position="263"/>
    </location>
</feature>
<dbReference type="Proteomes" id="UP000029553">
    <property type="component" value="Unassembled WGS sequence"/>
</dbReference>
<evidence type="ECO:0000313" key="4">
    <source>
        <dbReference type="EMBL" id="KGH32317.1"/>
    </source>
</evidence>
<keyword evidence="1 2" id="KW-0597">Phosphoprotein</keyword>